<dbReference type="EMBL" id="JAVRBK010000002">
    <property type="protein sequence ID" value="KAK5647203.1"/>
    <property type="molecule type" value="Genomic_DNA"/>
</dbReference>
<sequence>MSTPPKRATNVSKCYSPVILPQSPATVSSHKNLTGLPRVARDIVADLFNNIQRWNDNHIRGANLAKSIAQLKTNNINDYSNILENLTSDLYNVVQTLSGICEAFDFLSNQMKSLIKLHKKTTPLFISMQDEQLAEFIDAISTAYKGEFKVKKFVLENIAHARNKNEIMFYAICWAHQQNINLETNIKLEALLTETGHRKIV</sequence>
<reference evidence="1 2" key="1">
    <citation type="journal article" date="2024" name="Insects">
        <title>An Improved Chromosome-Level Genome Assembly of the Firefly Pyrocoelia pectoralis.</title>
        <authorList>
            <person name="Fu X."/>
            <person name="Meyer-Rochow V.B."/>
            <person name="Ballantyne L."/>
            <person name="Zhu X."/>
        </authorList>
    </citation>
    <scope>NUCLEOTIDE SEQUENCE [LARGE SCALE GENOMIC DNA]</scope>
    <source>
        <strain evidence="1">XCY_ONT2</strain>
    </source>
</reference>
<accession>A0AAN7VL04</accession>
<name>A0AAN7VL04_9COLE</name>
<proteinExistence type="predicted"/>
<evidence type="ECO:0000313" key="2">
    <source>
        <dbReference type="Proteomes" id="UP001329430"/>
    </source>
</evidence>
<evidence type="ECO:0000313" key="1">
    <source>
        <dbReference type="EMBL" id="KAK5647203.1"/>
    </source>
</evidence>
<organism evidence="1 2">
    <name type="scientific">Pyrocoelia pectoralis</name>
    <dbReference type="NCBI Taxonomy" id="417401"/>
    <lineage>
        <taxon>Eukaryota</taxon>
        <taxon>Metazoa</taxon>
        <taxon>Ecdysozoa</taxon>
        <taxon>Arthropoda</taxon>
        <taxon>Hexapoda</taxon>
        <taxon>Insecta</taxon>
        <taxon>Pterygota</taxon>
        <taxon>Neoptera</taxon>
        <taxon>Endopterygota</taxon>
        <taxon>Coleoptera</taxon>
        <taxon>Polyphaga</taxon>
        <taxon>Elateriformia</taxon>
        <taxon>Elateroidea</taxon>
        <taxon>Lampyridae</taxon>
        <taxon>Lampyrinae</taxon>
        <taxon>Pyrocoelia</taxon>
    </lineage>
</organism>
<gene>
    <name evidence="1" type="ORF">RI129_002095</name>
</gene>
<dbReference type="AlphaFoldDB" id="A0AAN7VL04"/>
<protein>
    <submittedName>
        <fullName evidence="1">Uncharacterized protein</fullName>
    </submittedName>
</protein>
<keyword evidence="2" id="KW-1185">Reference proteome</keyword>
<comment type="caution">
    <text evidence="1">The sequence shown here is derived from an EMBL/GenBank/DDBJ whole genome shotgun (WGS) entry which is preliminary data.</text>
</comment>
<dbReference type="Proteomes" id="UP001329430">
    <property type="component" value="Chromosome 2"/>
</dbReference>